<dbReference type="RefSeq" id="WP_099104853.1">
    <property type="nucleotide sequence ID" value="NZ_JAATJF010000001.1"/>
</dbReference>
<feature type="chain" id="PRO_5013813868" evidence="1">
    <location>
        <begin position="27"/>
        <end position="462"/>
    </location>
</feature>
<dbReference type="AlphaFoldDB" id="A0A2G0CIR6"/>
<organism evidence="4 5">
    <name type="scientific">Neolewinella marina</name>
    <dbReference type="NCBI Taxonomy" id="438751"/>
    <lineage>
        <taxon>Bacteria</taxon>
        <taxon>Pseudomonadati</taxon>
        <taxon>Bacteroidota</taxon>
        <taxon>Saprospiria</taxon>
        <taxon>Saprospirales</taxon>
        <taxon>Lewinellaceae</taxon>
        <taxon>Neolewinella</taxon>
    </lineage>
</organism>
<sequence length="462" mass="51531">MNRRSYLKKSMATVAATLCVPTIVPASVLGKNAPSNKLQIAQIGCGRIARGHDLPETMRHDSARVIAVCDVDSKRKEQGKQFVEDWYRKERGSDNYVDVKMYDDYRELLANPEIDGVLISTPDHWHAQPAIEAALAGKDIYLQKPTSLTVEEGRMMSDIVHRTGVVFQLGSQQRSNDPWPQFRRACELVRNGRIGKLTRVDIGLPSDPSGGEMVEMPIPANLNYEMWLGSTPYVPYTVDRVHPQNDFSRPGWLRCEQFGAGMITGWGVHHVDIAHWGMGTEFTGPIEVEATAQFPEKGLWNVHGPYHVEAKYANGVTMVIDGELPNGVHFHGTDGSIFVSRGSVGVTASDPTFGNSEAFKTTLTDKAQLTIGPDDLRLYDSHEQHGNWLDCMKSRALTVSPAEVAHRSCSACLISHIAMKVPGKLHWDPVQERFKNNDEANRMLSRSQRWPYGYENIPALAR</sequence>
<dbReference type="InterPro" id="IPR036291">
    <property type="entry name" value="NAD(P)-bd_dom_sf"/>
</dbReference>
<gene>
    <name evidence="4" type="ORF">CGL56_02175</name>
</gene>
<evidence type="ECO:0000256" key="1">
    <source>
        <dbReference type="SAM" id="SignalP"/>
    </source>
</evidence>
<dbReference type="EMBL" id="PDLO01000001">
    <property type="protein sequence ID" value="PHK99874.1"/>
    <property type="molecule type" value="Genomic_DNA"/>
</dbReference>
<accession>A0A2G0CIR6</accession>
<proteinExistence type="predicted"/>
<keyword evidence="1" id="KW-0732">Signal</keyword>
<dbReference type="InterPro" id="IPR043906">
    <property type="entry name" value="Gfo/Idh/MocA_OxRdtase_bact_C"/>
</dbReference>
<evidence type="ECO:0000259" key="3">
    <source>
        <dbReference type="Pfam" id="PF19051"/>
    </source>
</evidence>
<dbReference type="SUPFAM" id="SSF51735">
    <property type="entry name" value="NAD(P)-binding Rossmann-fold domains"/>
    <property type="match status" value="1"/>
</dbReference>
<protein>
    <submittedName>
        <fullName evidence="4">Oxidoreductase</fullName>
    </submittedName>
</protein>
<dbReference type="Pfam" id="PF19051">
    <property type="entry name" value="GFO_IDH_MocA_C2"/>
    <property type="match status" value="2"/>
</dbReference>
<dbReference type="Gene3D" id="3.30.360.10">
    <property type="entry name" value="Dihydrodipicolinate Reductase, domain 2"/>
    <property type="match status" value="1"/>
</dbReference>
<feature type="domain" description="Gfo/Idh/MocA-like oxidoreductase bacterial type C-terminal" evidence="3">
    <location>
        <begin position="378"/>
        <end position="452"/>
    </location>
</feature>
<comment type="caution">
    <text evidence="4">The sequence shown here is derived from an EMBL/GenBank/DDBJ whole genome shotgun (WGS) entry which is preliminary data.</text>
</comment>
<dbReference type="Proteomes" id="UP000226437">
    <property type="component" value="Unassembled WGS sequence"/>
</dbReference>
<feature type="domain" description="Gfo/Idh/MocA-like oxidoreductase bacterial type C-terminal" evidence="3">
    <location>
        <begin position="213"/>
        <end position="338"/>
    </location>
</feature>
<evidence type="ECO:0000313" key="4">
    <source>
        <dbReference type="EMBL" id="PHK99874.1"/>
    </source>
</evidence>
<evidence type="ECO:0000259" key="2">
    <source>
        <dbReference type="Pfam" id="PF01408"/>
    </source>
</evidence>
<dbReference type="SUPFAM" id="SSF55347">
    <property type="entry name" value="Glyceraldehyde-3-phosphate dehydrogenase-like, C-terminal domain"/>
    <property type="match status" value="1"/>
</dbReference>
<reference evidence="4 5" key="1">
    <citation type="submission" date="2017-10" db="EMBL/GenBank/DDBJ databases">
        <title>The draft genome sequence of Lewinella marina KCTC 32374.</title>
        <authorList>
            <person name="Wang K."/>
        </authorList>
    </citation>
    <scope>NUCLEOTIDE SEQUENCE [LARGE SCALE GENOMIC DNA]</scope>
    <source>
        <strain evidence="4 5">MKG-38</strain>
    </source>
</reference>
<keyword evidence="5" id="KW-1185">Reference proteome</keyword>
<dbReference type="PANTHER" id="PTHR43818:SF5">
    <property type="entry name" value="OXIDOREDUCTASE FAMILY PROTEIN"/>
    <property type="match status" value="1"/>
</dbReference>
<dbReference type="InterPro" id="IPR050463">
    <property type="entry name" value="Gfo/Idh/MocA_oxidrdct_glycsds"/>
</dbReference>
<dbReference type="GO" id="GO:0000166">
    <property type="term" value="F:nucleotide binding"/>
    <property type="evidence" value="ECO:0007669"/>
    <property type="project" value="InterPro"/>
</dbReference>
<evidence type="ECO:0000313" key="5">
    <source>
        <dbReference type="Proteomes" id="UP000226437"/>
    </source>
</evidence>
<dbReference type="Pfam" id="PF01408">
    <property type="entry name" value="GFO_IDH_MocA"/>
    <property type="match status" value="1"/>
</dbReference>
<feature type="signal peptide" evidence="1">
    <location>
        <begin position="1"/>
        <end position="26"/>
    </location>
</feature>
<dbReference type="OrthoDB" id="9763611at2"/>
<dbReference type="PANTHER" id="PTHR43818">
    <property type="entry name" value="BCDNA.GH03377"/>
    <property type="match status" value="1"/>
</dbReference>
<feature type="domain" description="Gfo/Idh/MocA-like oxidoreductase N-terminal" evidence="2">
    <location>
        <begin position="39"/>
        <end position="170"/>
    </location>
</feature>
<dbReference type="Gene3D" id="3.40.50.720">
    <property type="entry name" value="NAD(P)-binding Rossmann-like Domain"/>
    <property type="match status" value="1"/>
</dbReference>
<name>A0A2G0CIR6_9BACT</name>
<dbReference type="InterPro" id="IPR000683">
    <property type="entry name" value="Gfo/Idh/MocA-like_OxRdtase_N"/>
</dbReference>